<dbReference type="SUPFAM" id="SSF50494">
    <property type="entry name" value="Trypsin-like serine proteases"/>
    <property type="match status" value="1"/>
</dbReference>
<dbReference type="InterPro" id="IPR018114">
    <property type="entry name" value="TRYPSIN_HIS"/>
</dbReference>
<evidence type="ECO:0000256" key="3">
    <source>
        <dbReference type="ARBA" id="ARBA00022801"/>
    </source>
</evidence>
<evidence type="ECO:0000256" key="5">
    <source>
        <dbReference type="ARBA" id="ARBA00023157"/>
    </source>
</evidence>
<feature type="signal peptide" evidence="7">
    <location>
        <begin position="1"/>
        <end position="23"/>
    </location>
</feature>
<dbReference type="InterPro" id="IPR009003">
    <property type="entry name" value="Peptidase_S1_PA"/>
</dbReference>
<dbReference type="InterPro" id="IPR043504">
    <property type="entry name" value="Peptidase_S1_PA_chymotrypsin"/>
</dbReference>
<dbReference type="AlphaFoldDB" id="A0AAD9VSG8"/>
<sequence>MTLFSVYSLALVALAIVAKEARADAPERIVGGVIAAVGEFPYQVSLREGGGHVCGGSIISDRHILTAAHCIVDWRIPNEYYTVVTGTNYIKDSGEVHQVKAIRYHKSYKGTQASSWVNDVAIILLEKPIQFNELQKPIQMMRTELPANAYLILSGWGKIYKDGPLPYHLLKTDMYLQDKSSCYAQHPDTIYNSQICAINRYGVGACQGDSGGPLVYNNQLAGIVSWVIPCALGISDIFTKVSAHIDYIEATMKELQ</sequence>
<dbReference type="PROSITE" id="PS00135">
    <property type="entry name" value="TRYPSIN_SER"/>
    <property type="match status" value="1"/>
</dbReference>
<dbReference type="InterPro" id="IPR001254">
    <property type="entry name" value="Trypsin_dom"/>
</dbReference>
<dbReference type="Proteomes" id="UP001258017">
    <property type="component" value="Unassembled WGS sequence"/>
</dbReference>
<keyword evidence="4 6" id="KW-0720">Serine protease</keyword>
<dbReference type="PROSITE" id="PS00134">
    <property type="entry name" value="TRYPSIN_HIS"/>
    <property type="match status" value="1"/>
</dbReference>
<evidence type="ECO:0000256" key="7">
    <source>
        <dbReference type="SAM" id="SignalP"/>
    </source>
</evidence>
<evidence type="ECO:0000313" key="10">
    <source>
        <dbReference type="Proteomes" id="UP001258017"/>
    </source>
</evidence>
<reference evidence="9" key="1">
    <citation type="submission" date="2021-08" db="EMBL/GenBank/DDBJ databases">
        <authorList>
            <person name="Misof B."/>
            <person name="Oliver O."/>
            <person name="Podsiadlowski L."/>
            <person name="Donath A."/>
            <person name="Peters R."/>
            <person name="Mayer C."/>
            <person name="Rust J."/>
            <person name="Gunkel S."/>
            <person name="Lesny P."/>
            <person name="Martin S."/>
            <person name="Oeyen J.P."/>
            <person name="Petersen M."/>
            <person name="Panagiotis P."/>
            <person name="Wilbrandt J."/>
            <person name="Tanja T."/>
        </authorList>
    </citation>
    <scope>NUCLEOTIDE SEQUENCE</scope>
    <source>
        <strain evidence="9">GBR_01_08_01A</strain>
        <tissue evidence="9">Thorax + abdomen</tissue>
    </source>
</reference>
<feature type="chain" id="PRO_5042161095" description="Peptidase S1 domain-containing protein" evidence="7">
    <location>
        <begin position="24"/>
        <end position="256"/>
    </location>
</feature>
<dbReference type="Pfam" id="PF00089">
    <property type="entry name" value="Trypsin"/>
    <property type="match status" value="1"/>
</dbReference>
<evidence type="ECO:0000259" key="8">
    <source>
        <dbReference type="PROSITE" id="PS50240"/>
    </source>
</evidence>
<dbReference type="FunFam" id="2.40.10.10:FF:000034">
    <property type="entry name" value="Eupolytin"/>
    <property type="match status" value="1"/>
</dbReference>
<dbReference type="CDD" id="cd00190">
    <property type="entry name" value="Tryp_SPc"/>
    <property type="match status" value="1"/>
</dbReference>
<keyword evidence="7" id="KW-0732">Signal</keyword>
<accession>A0AAD9VSG8</accession>
<proteinExistence type="inferred from homology"/>
<dbReference type="PROSITE" id="PS50240">
    <property type="entry name" value="TRYPSIN_DOM"/>
    <property type="match status" value="1"/>
</dbReference>
<dbReference type="InterPro" id="IPR050430">
    <property type="entry name" value="Peptidase_S1"/>
</dbReference>
<keyword evidence="5" id="KW-1015">Disulfide bond</keyword>
<comment type="caution">
    <text evidence="9">The sequence shown here is derived from an EMBL/GenBank/DDBJ whole genome shotgun (WGS) entry which is preliminary data.</text>
</comment>
<comment type="similarity">
    <text evidence="1">Belongs to the peptidase S1 family.</text>
</comment>
<dbReference type="InterPro" id="IPR033116">
    <property type="entry name" value="TRYPSIN_SER"/>
</dbReference>
<dbReference type="GO" id="GO:0006508">
    <property type="term" value="P:proteolysis"/>
    <property type="evidence" value="ECO:0007669"/>
    <property type="project" value="UniProtKB-KW"/>
</dbReference>
<dbReference type="PANTHER" id="PTHR24276">
    <property type="entry name" value="POLYSERASE-RELATED"/>
    <property type="match status" value="1"/>
</dbReference>
<keyword evidence="3 6" id="KW-0378">Hydrolase</keyword>
<dbReference type="GO" id="GO:0004252">
    <property type="term" value="F:serine-type endopeptidase activity"/>
    <property type="evidence" value="ECO:0007669"/>
    <property type="project" value="InterPro"/>
</dbReference>
<gene>
    <name evidence="9" type="ORF">KPH14_006799</name>
</gene>
<keyword evidence="10" id="KW-1185">Reference proteome</keyword>
<organism evidence="9 10">
    <name type="scientific">Odynerus spinipes</name>
    <dbReference type="NCBI Taxonomy" id="1348599"/>
    <lineage>
        <taxon>Eukaryota</taxon>
        <taxon>Metazoa</taxon>
        <taxon>Ecdysozoa</taxon>
        <taxon>Arthropoda</taxon>
        <taxon>Hexapoda</taxon>
        <taxon>Insecta</taxon>
        <taxon>Pterygota</taxon>
        <taxon>Neoptera</taxon>
        <taxon>Endopterygota</taxon>
        <taxon>Hymenoptera</taxon>
        <taxon>Apocrita</taxon>
        <taxon>Aculeata</taxon>
        <taxon>Vespoidea</taxon>
        <taxon>Vespidae</taxon>
        <taxon>Eumeninae</taxon>
        <taxon>Odynerus</taxon>
    </lineage>
</organism>
<dbReference type="SMART" id="SM00020">
    <property type="entry name" value="Tryp_SPc"/>
    <property type="match status" value="1"/>
</dbReference>
<evidence type="ECO:0000256" key="2">
    <source>
        <dbReference type="ARBA" id="ARBA00022670"/>
    </source>
</evidence>
<name>A0AAD9VSG8_9HYME</name>
<dbReference type="PRINTS" id="PR00722">
    <property type="entry name" value="CHYMOTRYPSIN"/>
</dbReference>
<reference evidence="9" key="2">
    <citation type="journal article" date="2023" name="Commun. Biol.">
        <title>Intrasexual cuticular hydrocarbon dimorphism in a wasp sheds light on hydrocarbon biosynthesis genes in Hymenoptera.</title>
        <authorList>
            <person name="Moris V.C."/>
            <person name="Podsiadlowski L."/>
            <person name="Martin S."/>
            <person name="Oeyen J.P."/>
            <person name="Donath A."/>
            <person name="Petersen M."/>
            <person name="Wilbrandt J."/>
            <person name="Misof B."/>
            <person name="Liedtke D."/>
            <person name="Thamm M."/>
            <person name="Scheiner R."/>
            <person name="Schmitt T."/>
            <person name="Niehuis O."/>
        </authorList>
    </citation>
    <scope>NUCLEOTIDE SEQUENCE</scope>
    <source>
        <strain evidence="9">GBR_01_08_01A</strain>
    </source>
</reference>
<dbReference type="EMBL" id="JAIFRP010000026">
    <property type="protein sequence ID" value="KAK2584417.1"/>
    <property type="molecule type" value="Genomic_DNA"/>
</dbReference>
<evidence type="ECO:0000256" key="6">
    <source>
        <dbReference type="RuleBase" id="RU363034"/>
    </source>
</evidence>
<dbReference type="PANTHER" id="PTHR24276:SF98">
    <property type="entry name" value="FI18310P1-RELATED"/>
    <property type="match status" value="1"/>
</dbReference>
<keyword evidence="2 6" id="KW-0645">Protease</keyword>
<protein>
    <recommendedName>
        <fullName evidence="8">Peptidase S1 domain-containing protein</fullName>
    </recommendedName>
</protein>
<evidence type="ECO:0000256" key="1">
    <source>
        <dbReference type="ARBA" id="ARBA00007664"/>
    </source>
</evidence>
<evidence type="ECO:0000256" key="4">
    <source>
        <dbReference type="ARBA" id="ARBA00022825"/>
    </source>
</evidence>
<feature type="domain" description="Peptidase S1" evidence="8">
    <location>
        <begin position="29"/>
        <end position="253"/>
    </location>
</feature>
<evidence type="ECO:0000313" key="9">
    <source>
        <dbReference type="EMBL" id="KAK2584417.1"/>
    </source>
</evidence>
<dbReference type="Gene3D" id="2.40.10.10">
    <property type="entry name" value="Trypsin-like serine proteases"/>
    <property type="match status" value="2"/>
</dbReference>
<dbReference type="InterPro" id="IPR001314">
    <property type="entry name" value="Peptidase_S1A"/>
</dbReference>